<feature type="domain" description="HAMP" evidence="13">
    <location>
        <begin position="204"/>
        <end position="256"/>
    </location>
</feature>
<dbReference type="InterPro" id="IPR003661">
    <property type="entry name" value="HisK_dim/P_dom"/>
</dbReference>
<keyword evidence="10 11" id="KW-0472">Membrane</keyword>
<dbReference type="PROSITE" id="PS50109">
    <property type="entry name" value="HIS_KIN"/>
    <property type="match status" value="1"/>
</dbReference>
<dbReference type="Gene3D" id="6.10.340.10">
    <property type="match status" value="1"/>
</dbReference>
<gene>
    <name evidence="14" type="ORF">AXXA_00615</name>
</gene>
<dbReference type="PROSITE" id="PS50885">
    <property type="entry name" value="HAMP"/>
    <property type="match status" value="1"/>
</dbReference>
<dbReference type="EC" id="2.7.13.3" evidence="3"/>
<dbReference type="Gene3D" id="1.10.287.130">
    <property type="match status" value="1"/>
</dbReference>
<evidence type="ECO:0000256" key="3">
    <source>
        <dbReference type="ARBA" id="ARBA00012438"/>
    </source>
</evidence>
<dbReference type="SMART" id="SM00388">
    <property type="entry name" value="HisKA"/>
    <property type="match status" value="1"/>
</dbReference>
<name>F7STZ1_9BURK</name>
<evidence type="ECO:0000256" key="9">
    <source>
        <dbReference type="ARBA" id="ARBA00023012"/>
    </source>
</evidence>
<dbReference type="AlphaFoldDB" id="F7STZ1"/>
<evidence type="ECO:0000259" key="13">
    <source>
        <dbReference type="PROSITE" id="PS50885"/>
    </source>
</evidence>
<proteinExistence type="predicted"/>
<comment type="catalytic activity">
    <reaction evidence="1">
        <text>ATP + protein L-histidine = ADP + protein N-phospho-L-histidine.</text>
        <dbReference type="EC" id="2.7.13.3"/>
    </reaction>
</comment>
<protein>
    <recommendedName>
        <fullName evidence="3">histidine kinase</fullName>
        <ecNumber evidence="3">2.7.13.3</ecNumber>
    </recommendedName>
</protein>
<keyword evidence="5" id="KW-0808">Transferase</keyword>
<evidence type="ECO:0000259" key="12">
    <source>
        <dbReference type="PROSITE" id="PS50109"/>
    </source>
</evidence>
<dbReference type="Proteomes" id="UP000004853">
    <property type="component" value="Unassembled WGS sequence"/>
</dbReference>
<dbReference type="PANTHER" id="PTHR45436:SF5">
    <property type="entry name" value="SENSOR HISTIDINE KINASE TRCS"/>
    <property type="match status" value="1"/>
</dbReference>
<keyword evidence="6 11" id="KW-0812">Transmembrane</keyword>
<dbReference type="InterPro" id="IPR036890">
    <property type="entry name" value="HATPase_C_sf"/>
</dbReference>
<evidence type="ECO:0000256" key="7">
    <source>
        <dbReference type="ARBA" id="ARBA00022777"/>
    </source>
</evidence>
<dbReference type="Pfam" id="PF02518">
    <property type="entry name" value="HATPase_c"/>
    <property type="match status" value="1"/>
</dbReference>
<dbReference type="PATRIC" id="fig|1003200.3.peg.115"/>
<dbReference type="CDD" id="cd00082">
    <property type="entry name" value="HisKA"/>
    <property type="match status" value="1"/>
</dbReference>
<dbReference type="InterPro" id="IPR003660">
    <property type="entry name" value="HAMP_dom"/>
</dbReference>
<dbReference type="SUPFAM" id="SSF55874">
    <property type="entry name" value="ATPase domain of HSP90 chaperone/DNA topoisomerase II/histidine kinase"/>
    <property type="match status" value="1"/>
</dbReference>
<dbReference type="InterPro" id="IPR036097">
    <property type="entry name" value="HisK_dim/P_sf"/>
</dbReference>
<feature type="transmembrane region" description="Helical" evidence="11">
    <location>
        <begin position="29"/>
        <end position="49"/>
    </location>
</feature>
<dbReference type="GO" id="GO:0005886">
    <property type="term" value="C:plasma membrane"/>
    <property type="evidence" value="ECO:0007669"/>
    <property type="project" value="TreeGrafter"/>
</dbReference>
<dbReference type="InterPro" id="IPR005467">
    <property type="entry name" value="His_kinase_dom"/>
</dbReference>
<dbReference type="SMART" id="SM00387">
    <property type="entry name" value="HATPase_c"/>
    <property type="match status" value="1"/>
</dbReference>
<keyword evidence="8 11" id="KW-1133">Transmembrane helix</keyword>
<dbReference type="InterPro" id="IPR003594">
    <property type="entry name" value="HATPase_dom"/>
</dbReference>
<evidence type="ECO:0000256" key="6">
    <source>
        <dbReference type="ARBA" id="ARBA00022692"/>
    </source>
</evidence>
<evidence type="ECO:0000256" key="2">
    <source>
        <dbReference type="ARBA" id="ARBA00004370"/>
    </source>
</evidence>
<evidence type="ECO:0000256" key="1">
    <source>
        <dbReference type="ARBA" id="ARBA00000085"/>
    </source>
</evidence>
<dbReference type="Gene3D" id="3.30.565.10">
    <property type="entry name" value="Histidine kinase-like ATPase, C-terminal domain"/>
    <property type="match status" value="1"/>
</dbReference>
<dbReference type="eggNOG" id="COG2205">
    <property type="taxonomic scope" value="Bacteria"/>
</dbReference>
<dbReference type="Pfam" id="PF00512">
    <property type="entry name" value="HisKA"/>
    <property type="match status" value="1"/>
</dbReference>
<accession>F7STZ1</accession>
<dbReference type="PANTHER" id="PTHR45436">
    <property type="entry name" value="SENSOR HISTIDINE KINASE YKOH"/>
    <property type="match status" value="1"/>
</dbReference>
<keyword evidence="9" id="KW-0902">Two-component regulatory system</keyword>
<dbReference type="GO" id="GO:0000155">
    <property type="term" value="F:phosphorelay sensor kinase activity"/>
    <property type="evidence" value="ECO:0007669"/>
    <property type="project" value="InterPro"/>
</dbReference>
<reference evidence="14 15" key="1">
    <citation type="submission" date="2011-06" db="EMBL/GenBank/DDBJ databases">
        <authorList>
            <person name="Bador J."/>
            <person name="Amoureux L."/>
            <person name="Neuwirth C."/>
        </authorList>
    </citation>
    <scope>NUCLEOTIDE SEQUENCE [LARGE SCALE GENOMIC DNA]</scope>
    <source>
        <strain evidence="14 15">AXX-A</strain>
    </source>
</reference>
<keyword evidence="4" id="KW-0597">Phosphoprotein</keyword>
<feature type="transmembrane region" description="Helical" evidence="11">
    <location>
        <begin position="180"/>
        <end position="203"/>
    </location>
</feature>
<dbReference type="InterPro" id="IPR004358">
    <property type="entry name" value="Sig_transdc_His_kin-like_C"/>
</dbReference>
<feature type="domain" description="Histidine kinase" evidence="12">
    <location>
        <begin position="276"/>
        <end position="475"/>
    </location>
</feature>
<organism evidence="14 15">
    <name type="scientific">Achromobacter insuavis AXX-A</name>
    <dbReference type="NCBI Taxonomy" id="1003200"/>
    <lineage>
        <taxon>Bacteria</taxon>
        <taxon>Pseudomonadati</taxon>
        <taxon>Pseudomonadota</taxon>
        <taxon>Betaproteobacteria</taxon>
        <taxon>Burkholderiales</taxon>
        <taxon>Alcaligenaceae</taxon>
        <taxon>Achromobacter</taxon>
    </lineage>
</organism>
<comment type="caution">
    <text evidence="14">The sequence shown here is derived from an EMBL/GenBank/DDBJ whole genome shotgun (WGS) entry which is preliminary data.</text>
</comment>
<evidence type="ECO:0000313" key="15">
    <source>
        <dbReference type="Proteomes" id="UP000004853"/>
    </source>
</evidence>
<evidence type="ECO:0000256" key="11">
    <source>
        <dbReference type="SAM" id="Phobius"/>
    </source>
</evidence>
<evidence type="ECO:0000256" key="10">
    <source>
        <dbReference type="ARBA" id="ARBA00023136"/>
    </source>
</evidence>
<comment type="subcellular location">
    <subcellularLocation>
        <location evidence="2">Membrane</location>
    </subcellularLocation>
</comment>
<evidence type="ECO:0000313" key="14">
    <source>
        <dbReference type="EMBL" id="EGP48436.1"/>
    </source>
</evidence>
<dbReference type="SUPFAM" id="SSF47384">
    <property type="entry name" value="Homodimeric domain of signal transducing histidine kinase"/>
    <property type="match status" value="1"/>
</dbReference>
<sequence length="480" mass="51464">MVGPIDHGIITFSLSAPSIMLRLPLTARIPLAVSLLFLVISAALISLALHGLSRQFDSQVSNLGQVYLDGLSAAILPAVRANDSEQMTEVLNRALDTHLGVVDRTLAVITADHQLLAHVARYPEVEPVPLAILREPSGSLVSLRSEGVWTWRLLDSAQPQLGTVVANLDVSEFLQQRRELALELGLVGLAISVLGAVLCYGMARRLQRPIISLTEALRAGREDQPRAMAVRTGDPELQELLAAYNWMVESVREREAFAQRHAHIEREAMLGRMSAALAHEVRNPLGGLRTAVQTLRQFGDRADVRQESLGFIDRGVEALQAVVDASLRTFRPGTARLRREDIEDIPLMVRSQAGKGGVTVSLACAGMGAEALPLPAGPVRQVLLNLVLNAVQASPPGGHVRIAARAGRQALALHVIDDGAGLPPDARSALAGGPHGGDGMGLGIVAELVRALHGRLWVRSLDPGTRISVRIALPPEEKTQ</sequence>
<evidence type="ECO:0000256" key="4">
    <source>
        <dbReference type="ARBA" id="ARBA00022553"/>
    </source>
</evidence>
<evidence type="ECO:0000256" key="8">
    <source>
        <dbReference type="ARBA" id="ARBA00022989"/>
    </source>
</evidence>
<keyword evidence="7 14" id="KW-0418">Kinase</keyword>
<evidence type="ECO:0000256" key="5">
    <source>
        <dbReference type="ARBA" id="ARBA00022679"/>
    </source>
</evidence>
<dbReference type="HOGENOM" id="CLU_000445_89_29_4"/>
<dbReference type="EMBL" id="AFRQ01000007">
    <property type="protein sequence ID" value="EGP48436.1"/>
    <property type="molecule type" value="Genomic_DNA"/>
</dbReference>
<dbReference type="PRINTS" id="PR00344">
    <property type="entry name" value="BCTRLSENSOR"/>
</dbReference>
<dbReference type="InterPro" id="IPR050428">
    <property type="entry name" value="TCS_sensor_his_kinase"/>
</dbReference>